<feature type="compositionally biased region" description="Polar residues" evidence="1">
    <location>
        <begin position="52"/>
        <end position="65"/>
    </location>
</feature>
<dbReference type="AlphaFoldDB" id="A0A8K0NVE6"/>
<evidence type="ECO:0000256" key="1">
    <source>
        <dbReference type="SAM" id="MobiDB-lite"/>
    </source>
</evidence>
<sequence>MEGRRERSPYYQKLRARVTHIWGNRRGQPDRSAMAEPRPGGTAFRITVAPTPESTASQHGASRER</sequence>
<dbReference type="EMBL" id="KZ308156">
    <property type="protein sequence ID" value="KAG8223248.1"/>
    <property type="molecule type" value="Genomic_DNA"/>
</dbReference>
<evidence type="ECO:0000313" key="2">
    <source>
        <dbReference type="EMBL" id="KAG8223248.1"/>
    </source>
</evidence>
<comment type="caution">
    <text evidence="2">The sequence shown here is derived from an EMBL/GenBank/DDBJ whole genome shotgun (WGS) entry which is preliminary data.</text>
</comment>
<organism evidence="2 3">
    <name type="scientific">Ladona fulva</name>
    <name type="common">Scarce chaser dragonfly</name>
    <name type="synonym">Libellula fulva</name>
    <dbReference type="NCBI Taxonomy" id="123851"/>
    <lineage>
        <taxon>Eukaryota</taxon>
        <taxon>Metazoa</taxon>
        <taxon>Ecdysozoa</taxon>
        <taxon>Arthropoda</taxon>
        <taxon>Hexapoda</taxon>
        <taxon>Insecta</taxon>
        <taxon>Pterygota</taxon>
        <taxon>Palaeoptera</taxon>
        <taxon>Odonata</taxon>
        <taxon>Epiprocta</taxon>
        <taxon>Anisoptera</taxon>
        <taxon>Libelluloidea</taxon>
        <taxon>Libellulidae</taxon>
        <taxon>Ladona</taxon>
    </lineage>
</organism>
<reference evidence="2" key="2">
    <citation type="submission" date="2017-10" db="EMBL/GenBank/DDBJ databases">
        <title>Ladona fulva Genome sequencing and assembly.</title>
        <authorList>
            <person name="Murali S."/>
            <person name="Richards S."/>
            <person name="Bandaranaike D."/>
            <person name="Bellair M."/>
            <person name="Blankenburg K."/>
            <person name="Chao H."/>
            <person name="Dinh H."/>
            <person name="Doddapaneni H."/>
            <person name="Dugan-Rocha S."/>
            <person name="Elkadiri S."/>
            <person name="Gnanaolivu R."/>
            <person name="Hernandez B."/>
            <person name="Skinner E."/>
            <person name="Javaid M."/>
            <person name="Lee S."/>
            <person name="Li M."/>
            <person name="Ming W."/>
            <person name="Munidasa M."/>
            <person name="Muniz J."/>
            <person name="Nguyen L."/>
            <person name="Hughes D."/>
            <person name="Osuji N."/>
            <person name="Pu L.-L."/>
            <person name="Puazo M."/>
            <person name="Qu C."/>
            <person name="Quiroz J."/>
            <person name="Raj R."/>
            <person name="Weissenberger G."/>
            <person name="Xin Y."/>
            <person name="Zou X."/>
            <person name="Han Y."/>
            <person name="Worley K."/>
            <person name="Muzny D."/>
            <person name="Gibbs R."/>
        </authorList>
    </citation>
    <scope>NUCLEOTIDE SEQUENCE</scope>
    <source>
        <strain evidence="2">Sampled in the wild</strain>
    </source>
</reference>
<dbReference type="OrthoDB" id="8196809at2759"/>
<keyword evidence="3" id="KW-1185">Reference proteome</keyword>
<protein>
    <submittedName>
        <fullName evidence="2">Uncharacterized protein</fullName>
    </submittedName>
</protein>
<name>A0A8K0NVE6_LADFU</name>
<dbReference type="Proteomes" id="UP000792457">
    <property type="component" value="Unassembled WGS sequence"/>
</dbReference>
<reference evidence="2" key="1">
    <citation type="submission" date="2013-04" db="EMBL/GenBank/DDBJ databases">
        <authorList>
            <person name="Qu J."/>
            <person name="Murali S.C."/>
            <person name="Bandaranaike D."/>
            <person name="Bellair M."/>
            <person name="Blankenburg K."/>
            <person name="Chao H."/>
            <person name="Dinh H."/>
            <person name="Doddapaneni H."/>
            <person name="Downs B."/>
            <person name="Dugan-Rocha S."/>
            <person name="Elkadiri S."/>
            <person name="Gnanaolivu R.D."/>
            <person name="Hernandez B."/>
            <person name="Javaid M."/>
            <person name="Jayaseelan J.C."/>
            <person name="Lee S."/>
            <person name="Li M."/>
            <person name="Ming W."/>
            <person name="Munidasa M."/>
            <person name="Muniz J."/>
            <person name="Nguyen L."/>
            <person name="Ongeri F."/>
            <person name="Osuji N."/>
            <person name="Pu L.-L."/>
            <person name="Puazo M."/>
            <person name="Qu C."/>
            <person name="Quiroz J."/>
            <person name="Raj R."/>
            <person name="Weissenberger G."/>
            <person name="Xin Y."/>
            <person name="Zou X."/>
            <person name="Han Y."/>
            <person name="Richards S."/>
            <person name="Worley K."/>
            <person name="Muzny D."/>
            <person name="Gibbs R."/>
        </authorList>
    </citation>
    <scope>NUCLEOTIDE SEQUENCE</scope>
    <source>
        <strain evidence="2">Sampled in the wild</strain>
    </source>
</reference>
<feature type="region of interest" description="Disordered" evidence="1">
    <location>
        <begin position="24"/>
        <end position="65"/>
    </location>
</feature>
<proteinExistence type="predicted"/>
<evidence type="ECO:0000313" key="3">
    <source>
        <dbReference type="Proteomes" id="UP000792457"/>
    </source>
</evidence>
<accession>A0A8K0NVE6</accession>
<gene>
    <name evidence="2" type="ORF">J437_LFUL001524</name>
</gene>